<dbReference type="InterPro" id="IPR000726">
    <property type="entry name" value="Glyco_hydro_19_cat"/>
</dbReference>
<dbReference type="RefSeq" id="WP_133700669.1">
    <property type="nucleotide sequence ID" value="NZ_SNXS01000002.1"/>
</dbReference>
<keyword evidence="8" id="KW-1185">Reference proteome</keyword>
<dbReference type="EMBL" id="SNXS01000002">
    <property type="protein sequence ID" value="TDP73274.1"/>
    <property type="molecule type" value="Genomic_DNA"/>
</dbReference>
<dbReference type="PIRSF" id="PIRSF001060">
    <property type="entry name" value="Endochitinase"/>
    <property type="match status" value="1"/>
</dbReference>
<feature type="disulfide bond" evidence="4">
    <location>
        <begin position="101"/>
        <end position="109"/>
    </location>
</feature>
<dbReference type="InParanoid" id="A0A4V3CTS3"/>
<dbReference type="Gene3D" id="3.30.20.10">
    <property type="entry name" value="Endochitinase, domain 2"/>
    <property type="match status" value="1"/>
</dbReference>
<dbReference type="GO" id="GO:0016998">
    <property type="term" value="P:cell wall macromolecule catabolic process"/>
    <property type="evidence" value="ECO:0007669"/>
    <property type="project" value="InterPro"/>
</dbReference>
<dbReference type="OrthoDB" id="6018988at2"/>
<organism evidence="7 8">
    <name type="scientific">Roseateles toxinivorans</name>
    <dbReference type="NCBI Taxonomy" id="270368"/>
    <lineage>
        <taxon>Bacteria</taxon>
        <taxon>Pseudomonadati</taxon>
        <taxon>Pseudomonadota</taxon>
        <taxon>Betaproteobacteria</taxon>
        <taxon>Burkholderiales</taxon>
        <taxon>Sphaerotilaceae</taxon>
        <taxon>Roseateles</taxon>
    </lineage>
</organism>
<dbReference type="GO" id="GO:0050832">
    <property type="term" value="P:defense response to fungus"/>
    <property type="evidence" value="ECO:0007669"/>
    <property type="project" value="UniProtKB-ARBA"/>
</dbReference>
<sequence length="232" mass="25659">MKRTTILTNLAWLLCQPVLAAPTAQVLPTAAQFEALFPKRLPFYSHEGLLKAARSFPAFAGTGDEAQRRRELAAFLGNIAHESDELRAVREYRKENYDHYCSLADGERCAPGQQYYGRGPIQLSWNYQYRRAGEALGLDLWADPDLVARDPAVAWQTALWYWITQNGPGTMTAHQAMNGGPGFGATVRAINGVVECDKPGDPDAQRKIARRVAFYAQAARLFDVSLGPNLGC</sequence>
<feature type="domain" description="Glycoside hydrolase family 19 catalytic" evidence="6">
    <location>
        <begin position="43"/>
        <end position="232"/>
    </location>
</feature>
<keyword evidence="2 4" id="KW-1015">Disulfide bond</keyword>
<reference evidence="7 8" key="1">
    <citation type="submission" date="2019-03" db="EMBL/GenBank/DDBJ databases">
        <title>Genomic Encyclopedia of Type Strains, Phase IV (KMG-IV): sequencing the most valuable type-strain genomes for metagenomic binning, comparative biology and taxonomic classification.</title>
        <authorList>
            <person name="Goeker M."/>
        </authorList>
    </citation>
    <scope>NUCLEOTIDE SEQUENCE [LARGE SCALE GENOMIC DNA]</scope>
    <source>
        <strain evidence="7 8">DSM 16998</strain>
    </source>
</reference>
<evidence type="ECO:0000256" key="3">
    <source>
        <dbReference type="PIRSR" id="PIRSR001060-1"/>
    </source>
</evidence>
<evidence type="ECO:0000256" key="2">
    <source>
        <dbReference type="ARBA" id="ARBA00023157"/>
    </source>
</evidence>
<name>A0A4V3CTS3_9BURK</name>
<evidence type="ECO:0000256" key="4">
    <source>
        <dbReference type="PIRSR" id="PIRSR001060-2"/>
    </source>
</evidence>
<evidence type="ECO:0000313" key="8">
    <source>
        <dbReference type="Proteomes" id="UP000295361"/>
    </source>
</evidence>
<dbReference type="GO" id="GO:0005975">
    <property type="term" value="P:carbohydrate metabolic process"/>
    <property type="evidence" value="ECO:0007669"/>
    <property type="project" value="InterPro"/>
</dbReference>
<dbReference type="CDD" id="cd00325">
    <property type="entry name" value="chitinase_GH19"/>
    <property type="match status" value="1"/>
</dbReference>
<evidence type="ECO:0000256" key="1">
    <source>
        <dbReference type="ARBA" id="ARBA00022821"/>
    </source>
</evidence>
<dbReference type="GO" id="GO:0006032">
    <property type="term" value="P:chitin catabolic process"/>
    <property type="evidence" value="ECO:0007669"/>
    <property type="project" value="InterPro"/>
</dbReference>
<evidence type="ECO:0000313" key="7">
    <source>
        <dbReference type="EMBL" id="TDP73274.1"/>
    </source>
</evidence>
<gene>
    <name evidence="7" type="ORF">DES47_1021036</name>
</gene>
<feature type="disulfide bond" evidence="4">
    <location>
        <begin position="196"/>
        <end position="232"/>
    </location>
</feature>
<feature type="active site" description="Proton donor" evidence="3">
    <location>
        <position position="82"/>
    </location>
</feature>
<dbReference type="Proteomes" id="UP000295361">
    <property type="component" value="Unassembled WGS sequence"/>
</dbReference>
<dbReference type="SUPFAM" id="SSF53955">
    <property type="entry name" value="Lysozyme-like"/>
    <property type="match status" value="1"/>
</dbReference>
<dbReference type="InterPro" id="IPR023346">
    <property type="entry name" value="Lysozyme-like_dom_sf"/>
</dbReference>
<feature type="signal peptide" evidence="5">
    <location>
        <begin position="1"/>
        <end position="20"/>
    </location>
</feature>
<proteinExistence type="predicted"/>
<evidence type="ECO:0000259" key="6">
    <source>
        <dbReference type="Pfam" id="PF00182"/>
    </source>
</evidence>
<protein>
    <submittedName>
        <fullName evidence="7">Putative chitinase</fullName>
    </submittedName>
</protein>
<keyword evidence="1" id="KW-0611">Plant defense</keyword>
<dbReference type="GO" id="GO:0004568">
    <property type="term" value="F:chitinase activity"/>
    <property type="evidence" value="ECO:0007669"/>
    <property type="project" value="InterPro"/>
</dbReference>
<dbReference type="AlphaFoldDB" id="A0A4V3CTS3"/>
<dbReference type="Pfam" id="PF00182">
    <property type="entry name" value="Glyco_hydro_19"/>
    <property type="match status" value="1"/>
</dbReference>
<dbReference type="InterPro" id="IPR016283">
    <property type="entry name" value="Glyco_hydro_19"/>
</dbReference>
<evidence type="ECO:0000256" key="5">
    <source>
        <dbReference type="SAM" id="SignalP"/>
    </source>
</evidence>
<comment type="caution">
    <text evidence="7">The sequence shown here is derived from an EMBL/GenBank/DDBJ whole genome shotgun (WGS) entry which is preliminary data.</text>
</comment>
<feature type="chain" id="PRO_5020348965" evidence="5">
    <location>
        <begin position="21"/>
        <end position="232"/>
    </location>
</feature>
<keyword evidence="5" id="KW-0732">Signal</keyword>
<dbReference type="PANTHER" id="PTHR22595:SF79">
    <property type="entry name" value="CHITINASE 12"/>
    <property type="match status" value="1"/>
</dbReference>
<dbReference type="PANTHER" id="PTHR22595">
    <property type="entry name" value="CHITINASE-RELATED"/>
    <property type="match status" value="1"/>
</dbReference>
<accession>A0A4V3CTS3</accession>
<dbReference type="Gene3D" id="1.10.530.10">
    <property type="match status" value="1"/>
</dbReference>